<proteinExistence type="predicted"/>
<dbReference type="AlphaFoldDB" id="A0A8B8GHA7"/>
<dbReference type="InterPro" id="IPR006631">
    <property type="entry name" value="DM4_12"/>
</dbReference>
<name>A0A8B8GHA7_9HEMI</name>
<dbReference type="Pfam" id="PF07841">
    <property type="entry name" value="DM4_12"/>
    <property type="match status" value="1"/>
</dbReference>
<dbReference type="RefSeq" id="XP_025421952.1">
    <property type="nucleotide sequence ID" value="XM_025566167.1"/>
</dbReference>
<keyword evidence="1" id="KW-1185">Reference proteome</keyword>
<sequence length="188" mass="21531">MRITLIGFLVLVMGAAVKAHIHFIRLALLAAMGLMGMWMMHKLAQDWQKISSSNRPAKPASAAMAAGKLLGIWKRSIPDAQHLDEFVEESLDDFYKFDDILRQDRSTCARKMICQIAATPQNQLNRVETNLLKMLSPSEHFGDDAAKNIFRKAMNFGRSKKDVKACHQEYKKCRFNTRQMFKLFTSFM</sequence>
<protein>
    <submittedName>
        <fullName evidence="2">Uncharacterized protein LOC112691773 isoform X1</fullName>
    </submittedName>
</protein>
<accession>A0A8B8GHA7</accession>
<dbReference type="Proteomes" id="UP000694846">
    <property type="component" value="Unplaced"/>
</dbReference>
<gene>
    <name evidence="2" type="primary">LOC112691773</name>
</gene>
<dbReference type="GeneID" id="112691773"/>
<evidence type="ECO:0000313" key="2">
    <source>
        <dbReference type="RefSeq" id="XP_025421952.1"/>
    </source>
</evidence>
<dbReference type="OrthoDB" id="6340939at2759"/>
<organism evidence="1 2">
    <name type="scientific">Sipha flava</name>
    <name type="common">yellow sugarcane aphid</name>
    <dbReference type="NCBI Taxonomy" id="143950"/>
    <lineage>
        <taxon>Eukaryota</taxon>
        <taxon>Metazoa</taxon>
        <taxon>Ecdysozoa</taxon>
        <taxon>Arthropoda</taxon>
        <taxon>Hexapoda</taxon>
        <taxon>Insecta</taxon>
        <taxon>Pterygota</taxon>
        <taxon>Neoptera</taxon>
        <taxon>Paraneoptera</taxon>
        <taxon>Hemiptera</taxon>
        <taxon>Sternorrhyncha</taxon>
        <taxon>Aphidomorpha</taxon>
        <taxon>Aphidoidea</taxon>
        <taxon>Aphididae</taxon>
        <taxon>Sipha</taxon>
    </lineage>
</organism>
<reference evidence="2" key="1">
    <citation type="submission" date="2025-08" db="UniProtKB">
        <authorList>
            <consortium name="RefSeq"/>
        </authorList>
    </citation>
    <scope>IDENTIFICATION</scope>
    <source>
        <tissue evidence="2">Whole body</tissue>
    </source>
</reference>
<evidence type="ECO:0000313" key="1">
    <source>
        <dbReference type="Proteomes" id="UP000694846"/>
    </source>
</evidence>